<dbReference type="PANTHER" id="PTHR30371">
    <property type="entry name" value="SEC-INDEPENDENT PROTEIN TRANSLOCASE PROTEIN TATC"/>
    <property type="match status" value="1"/>
</dbReference>
<evidence type="ECO:0000256" key="2">
    <source>
        <dbReference type="ARBA" id="ARBA00022692"/>
    </source>
</evidence>
<protein>
    <submittedName>
        <fullName evidence="8">Uncharacterized protein</fullName>
    </submittedName>
</protein>
<sequence>MDFVTRMILAVGCVFVLPVLIVVLNFLGLLPARTILERWRVSVIAIVVFSGLVTPAADVLSMFVVAGAMTALFFAAWVVAAVHDRRIARREHAPLTSSR</sequence>
<keyword evidence="3" id="KW-0653">Protein transport</keyword>
<evidence type="ECO:0000256" key="6">
    <source>
        <dbReference type="ARBA" id="ARBA00023136"/>
    </source>
</evidence>
<keyword evidence="2 7" id="KW-0812">Transmembrane</keyword>
<proteinExistence type="predicted"/>
<keyword evidence="4 7" id="KW-1133">Transmembrane helix</keyword>
<feature type="transmembrane region" description="Helical" evidence="7">
    <location>
        <begin position="6"/>
        <end position="27"/>
    </location>
</feature>
<comment type="caution">
    <text evidence="8">The sequence shown here is derived from an EMBL/GenBank/DDBJ whole genome shotgun (WGS) entry which is preliminary data.</text>
</comment>
<keyword evidence="3" id="KW-0813">Transport</keyword>
<dbReference type="EMBL" id="BSUN01000001">
    <property type="protein sequence ID" value="GMA34487.1"/>
    <property type="molecule type" value="Genomic_DNA"/>
</dbReference>
<comment type="subcellular location">
    <subcellularLocation>
        <location evidence="1">Membrane</location>
        <topology evidence="1">Multi-pass membrane protein</topology>
    </subcellularLocation>
</comment>
<dbReference type="InterPro" id="IPR002033">
    <property type="entry name" value="TatC"/>
</dbReference>
<name>A0ABQ6IBC4_9MICO</name>
<gene>
    <name evidence="8" type="ORF">GCM10025876_06910</name>
</gene>
<evidence type="ECO:0000256" key="4">
    <source>
        <dbReference type="ARBA" id="ARBA00022989"/>
    </source>
</evidence>
<accession>A0ABQ6IBC4</accession>
<keyword evidence="5" id="KW-0811">Translocation</keyword>
<evidence type="ECO:0000256" key="5">
    <source>
        <dbReference type="ARBA" id="ARBA00023010"/>
    </source>
</evidence>
<organism evidence="8 9">
    <name type="scientific">Demequina litorisediminis</name>
    <dbReference type="NCBI Taxonomy" id="1849022"/>
    <lineage>
        <taxon>Bacteria</taxon>
        <taxon>Bacillati</taxon>
        <taxon>Actinomycetota</taxon>
        <taxon>Actinomycetes</taxon>
        <taxon>Micrococcales</taxon>
        <taxon>Demequinaceae</taxon>
        <taxon>Demequina</taxon>
    </lineage>
</organism>
<evidence type="ECO:0000256" key="3">
    <source>
        <dbReference type="ARBA" id="ARBA00022927"/>
    </source>
</evidence>
<dbReference type="Pfam" id="PF00902">
    <property type="entry name" value="TatC"/>
    <property type="match status" value="1"/>
</dbReference>
<evidence type="ECO:0000256" key="1">
    <source>
        <dbReference type="ARBA" id="ARBA00004141"/>
    </source>
</evidence>
<dbReference type="PANTHER" id="PTHR30371:SF0">
    <property type="entry name" value="SEC-INDEPENDENT PROTEIN TRANSLOCASE PROTEIN TATC, CHLOROPLASTIC-RELATED"/>
    <property type="match status" value="1"/>
</dbReference>
<evidence type="ECO:0000256" key="7">
    <source>
        <dbReference type="SAM" id="Phobius"/>
    </source>
</evidence>
<feature type="transmembrane region" description="Helical" evidence="7">
    <location>
        <begin position="63"/>
        <end position="82"/>
    </location>
</feature>
<reference evidence="9" key="1">
    <citation type="journal article" date="2019" name="Int. J. Syst. Evol. Microbiol.">
        <title>The Global Catalogue of Microorganisms (GCM) 10K type strain sequencing project: providing services to taxonomists for standard genome sequencing and annotation.</title>
        <authorList>
            <consortium name="The Broad Institute Genomics Platform"/>
            <consortium name="The Broad Institute Genome Sequencing Center for Infectious Disease"/>
            <person name="Wu L."/>
            <person name="Ma J."/>
        </authorList>
    </citation>
    <scope>NUCLEOTIDE SEQUENCE [LARGE SCALE GENOMIC DNA]</scope>
    <source>
        <strain evidence="9">NBRC 112299</strain>
    </source>
</reference>
<dbReference type="Proteomes" id="UP001157125">
    <property type="component" value="Unassembled WGS sequence"/>
</dbReference>
<evidence type="ECO:0000313" key="8">
    <source>
        <dbReference type="EMBL" id="GMA34487.1"/>
    </source>
</evidence>
<keyword evidence="9" id="KW-1185">Reference proteome</keyword>
<keyword evidence="6 7" id="KW-0472">Membrane</keyword>
<evidence type="ECO:0000313" key="9">
    <source>
        <dbReference type="Proteomes" id="UP001157125"/>
    </source>
</evidence>